<evidence type="ECO:0000313" key="3">
    <source>
        <dbReference type="Proteomes" id="UP001056708"/>
    </source>
</evidence>
<dbReference type="Proteomes" id="UP001056708">
    <property type="component" value="Chromosome"/>
</dbReference>
<proteinExistence type="predicted"/>
<name>A0ABY5ATQ7_9CYAN</name>
<evidence type="ECO:0000256" key="1">
    <source>
        <dbReference type="SAM" id="MobiDB-lite"/>
    </source>
</evidence>
<accession>A0ABY5ATQ7</accession>
<keyword evidence="3" id="KW-1185">Reference proteome</keyword>
<reference evidence="2" key="1">
    <citation type="submission" date="2022-06" db="EMBL/GenBank/DDBJ databases">
        <title>Genome sequence of Phormidium yuhuli AB48 isolated from an industrial photobioreactor environment.</title>
        <authorList>
            <person name="Qiu Y."/>
            <person name="Noonan A.J.C."/>
            <person name="Dofher K."/>
            <person name="Koch M."/>
            <person name="Kieft B."/>
            <person name="Lin X."/>
            <person name="Ziels R.M."/>
            <person name="Hallam S.J."/>
        </authorList>
    </citation>
    <scope>NUCLEOTIDE SEQUENCE</scope>
    <source>
        <strain evidence="2">AB48</strain>
    </source>
</reference>
<feature type="region of interest" description="Disordered" evidence="1">
    <location>
        <begin position="32"/>
        <end position="62"/>
    </location>
</feature>
<protein>
    <submittedName>
        <fullName evidence="2">DUF928 domain-containing protein</fullName>
    </submittedName>
</protein>
<dbReference type="Pfam" id="PF06051">
    <property type="entry name" value="DUF928"/>
    <property type="match status" value="1"/>
</dbReference>
<dbReference type="EMBL" id="CP098611">
    <property type="protein sequence ID" value="USR92607.1"/>
    <property type="molecule type" value="Genomic_DNA"/>
</dbReference>
<evidence type="ECO:0000313" key="2">
    <source>
        <dbReference type="EMBL" id="USR92607.1"/>
    </source>
</evidence>
<dbReference type="RefSeq" id="WP_252664758.1">
    <property type="nucleotide sequence ID" value="NZ_CP098611.1"/>
</dbReference>
<dbReference type="InterPro" id="IPR010328">
    <property type="entry name" value="DUF928"/>
</dbReference>
<organism evidence="2 3">
    <name type="scientific">Phormidium yuhuli AB48</name>
    <dbReference type="NCBI Taxonomy" id="2940671"/>
    <lineage>
        <taxon>Bacteria</taxon>
        <taxon>Bacillati</taxon>
        <taxon>Cyanobacteriota</taxon>
        <taxon>Cyanophyceae</taxon>
        <taxon>Oscillatoriophycideae</taxon>
        <taxon>Oscillatoriales</taxon>
        <taxon>Oscillatoriaceae</taxon>
        <taxon>Phormidium</taxon>
        <taxon>Phormidium yuhuli</taxon>
    </lineage>
</organism>
<gene>
    <name evidence="2" type="ORF">NEA10_07780</name>
</gene>
<sequence length="254" mass="28034">MNFLRILFLTLILGVVGSQGGATVLAVTFVPPNQEPPQQTRGGASRGGVTFIPPNDDPPINTSGAGSRDYHSTLIALLPSEHYGQTTRSHPRFFVYTPSTSARLAFFSILSETGQYHYQGYLPINNQGVVQVRLPKSAPELAEGQTYQWHFALITEDRLRPDSPRVSGWVTRVAIPGEIQEVEEQSKGRRSLDLARAYGREGLWYDALETLADLRQERPAVTELNQSWTSLLEQVGLGAIAEEPFLDVSGSQVR</sequence>